<keyword evidence="2" id="KW-1185">Reference proteome</keyword>
<evidence type="ECO:0000313" key="2">
    <source>
        <dbReference type="Proteomes" id="UP000076502"/>
    </source>
</evidence>
<sequence length="57" mass="6472">MFHKCDTANRTAAGRKFNGCCFCSNEITRLCARTEETRVFDIRGRASTINIRRCGGR</sequence>
<gene>
    <name evidence="1" type="ORF">WN55_04823</name>
</gene>
<name>A0A154NZH5_DUFNO</name>
<dbReference type="Proteomes" id="UP000076502">
    <property type="component" value="Unassembled WGS sequence"/>
</dbReference>
<reference evidence="1 2" key="1">
    <citation type="submission" date="2015-07" db="EMBL/GenBank/DDBJ databases">
        <title>The genome of Dufourea novaeangliae.</title>
        <authorList>
            <person name="Pan H."/>
            <person name="Kapheim K."/>
        </authorList>
    </citation>
    <scope>NUCLEOTIDE SEQUENCE [LARGE SCALE GENOMIC DNA]</scope>
    <source>
        <strain evidence="1">0120121106</strain>
        <tissue evidence="1">Whole body</tissue>
    </source>
</reference>
<dbReference type="AlphaFoldDB" id="A0A154NZH5"/>
<accession>A0A154NZH5</accession>
<organism evidence="1 2">
    <name type="scientific">Dufourea novaeangliae</name>
    <name type="common">Sweat bee</name>
    <dbReference type="NCBI Taxonomy" id="178035"/>
    <lineage>
        <taxon>Eukaryota</taxon>
        <taxon>Metazoa</taxon>
        <taxon>Ecdysozoa</taxon>
        <taxon>Arthropoda</taxon>
        <taxon>Hexapoda</taxon>
        <taxon>Insecta</taxon>
        <taxon>Pterygota</taxon>
        <taxon>Neoptera</taxon>
        <taxon>Endopterygota</taxon>
        <taxon>Hymenoptera</taxon>
        <taxon>Apocrita</taxon>
        <taxon>Aculeata</taxon>
        <taxon>Apoidea</taxon>
        <taxon>Anthophila</taxon>
        <taxon>Halictidae</taxon>
        <taxon>Rophitinae</taxon>
        <taxon>Dufourea</taxon>
    </lineage>
</organism>
<dbReference type="EMBL" id="KQ434785">
    <property type="protein sequence ID" value="KZC05003.1"/>
    <property type="molecule type" value="Genomic_DNA"/>
</dbReference>
<evidence type="ECO:0000313" key="1">
    <source>
        <dbReference type="EMBL" id="KZC05003.1"/>
    </source>
</evidence>
<proteinExistence type="predicted"/>
<protein>
    <submittedName>
        <fullName evidence="1">Uncharacterized protein</fullName>
    </submittedName>
</protein>